<name>A0A5K7YXB2_9BACT</name>
<dbReference type="Proteomes" id="UP000427906">
    <property type="component" value="Chromosome"/>
</dbReference>
<dbReference type="PANTHER" id="PTHR42941">
    <property type="entry name" value="SLL1037 PROTEIN"/>
    <property type="match status" value="1"/>
</dbReference>
<dbReference type="SUPFAM" id="SSF53850">
    <property type="entry name" value="Periplasmic binding protein-like II"/>
    <property type="match status" value="1"/>
</dbReference>
<dbReference type="EMBL" id="AP021874">
    <property type="protein sequence ID" value="BBO70924.1"/>
    <property type="molecule type" value="Genomic_DNA"/>
</dbReference>
<feature type="chain" id="PRO_5024414666" evidence="1">
    <location>
        <begin position="29"/>
        <end position="333"/>
    </location>
</feature>
<accession>A0A5K7YXB2</accession>
<proteinExistence type="predicted"/>
<protein>
    <submittedName>
        <fullName evidence="2">C4-dicarboxylate ABC transporter substrate-binding protein</fullName>
    </submittedName>
</protein>
<sequence>MRITLMIKRLFITCLAVLAGLPVLPANAESTHVTMGGKGISDPYFPTAGTIATSVNQTRTIHGFRVTVKSRRESISVINAVISGDLDFGVVHGRRIFQACNGLVGWEGRPQSELRSVFTVQAEQVALITLAGSGIRTIKDLEGRRVFTGGVRSDLRDTVMDILKAAGIDPHRGIRATGAAAEEAPGLMMDASIDAFFYLMGTTNRAFWELVSTAEAVRLVPVSGSGIDEMTEADPFYEKSIIRLKHFPYFANTSDVDTIGVKAGLVTAARVPDKIVHTLIREVFNRVDEVKKRQPAAVVMTRAAMAEGMVAPVHPGAETFYRQSGIAHSLLRP</sequence>
<dbReference type="PANTHER" id="PTHR42941:SF1">
    <property type="entry name" value="SLL1037 PROTEIN"/>
    <property type="match status" value="1"/>
</dbReference>
<dbReference type="InterPro" id="IPR011852">
    <property type="entry name" value="TRAP_TAXI"/>
</dbReference>
<dbReference type="OrthoDB" id="9780180at2"/>
<keyword evidence="3" id="KW-1185">Reference proteome</keyword>
<dbReference type="AlphaFoldDB" id="A0A5K7YXB2"/>
<dbReference type="NCBIfam" id="TIGR02122">
    <property type="entry name" value="TRAP_TAXI"/>
    <property type="match status" value="1"/>
</dbReference>
<gene>
    <name evidence="2" type="ORF">DSCA_48540</name>
</gene>
<reference evidence="2 3" key="1">
    <citation type="submission" date="2019-11" db="EMBL/GenBank/DDBJ databases">
        <title>Comparative genomics of hydrocarbon-degrading Desulfosarcina strains.</title>
        <authorList>
            <person name="Watanabe M."/>
            <person name="Kojima H."/>
            <person name="Fukui M."/>
        </authorList>
    </citation>
    <scope>NUCLEOTIDE SEQUENCE [LARGE SCALE GENOMIC DNA]</scope>
    <source>
        <strain evidence="2 3">PL12</strain>
    </source>
</reference>
<evidence type="ECO:0000313" key="3">
    <source>
        <dbReference type="Proteomes" id="UP000427906"/>
    </source>
</evidence>
<keyword evidence="1" id="KW-0732">Signal</keyword>
<organism evidence="2 3">
    <name type="scientific">Desulfosarcina alkanivorans</name>
    <dbReference type="NCBI Taxonomy" id="571177"/>
    <lineage>
        <taxon>Bacteria</taxon>
        <taxon>Pseudomonadati</taxon>
        <taxon>Thermodesulfobacteriota</taxon>
        <taxon>Desulfobacteria</taxon>
        <taxon>Desulfobacterales</taxon>
        <taxon>Desulfosarcinaceae</taxon>
        <taxon>Desulfosarcina</taxon>
    </lineage>
</organism>
<dbReference type="KEGG" id="dalk:DSCA_48540"/>
<feature type="signal peptide" evidence="1">
    <location>
        <begin position="1"/>
        <end position="28"/>
    </location>
</feature>
<dbReference type="Pfam" id="PF16868">
    <property type="entry name" value="NMT1_3"/>
    <property type="match status" value="1"/>
</dbReference>
<evidence type="ECO:0000313" key="2">
    <source>
        <dbReference type="EMBL" id="BBO70924.1"/>
    </source>
</evidence>
<dbReference type="Gene3D" id="3.40.190.10">
    <property type="entry name" value="Periplasmic binding protein-like II"/>
    <property type="match status" value="2"/>
</dbReference>
<evidence type="ECO:0000256" key="1">
    <source>
        <dbReference type="SAM" id="SignalP"/>
    </source>
</evidence>
<dbReference type="RefSeq" id="WP_155318824.1">
    <property type="nucleotide sequence ID" value="NZ_AP021874.1"/>
</dbReference>